<evidence type="ECO:0000313" key="1">
    <source>
        <dbReference type="EMBL" id="JAI03392.1"/>
    </source>
</evidence>
<sequence length="16" mass="1894">MSYISSAVILYGRFRM</sequence>
<dbReference type="AlphaFoldDB" id="A0A0E9XLV4"/>
<dbReference type="EMBL" id="GBXM01005186">
    <property type="protein sequence ID" value="JAI03392.1"/>
    <property type="molecule type" value="Transcribed_RNA"/>
</dbReference>
<organism evidence="1">
    <name type="scientific">Anguilla anguilla</name>
    <name type="common">European freshwater eel</name>
    <name type="synonym">Muraena anguilla</name>
    <dbReference type="NCBI Taxonomy" id="7936"/>
    <lineage>
        <taxon>Eukaryota</taxon>
        <taxon>Metazoa</taxon>
        <taxon>Chordata</taxon>
        <taxon>Craniata</taxon>
        <taxon>Vertebrata</taxon>
        <taxon>Euteleostomi</taxon>
        <taxon>Actinopterygii</taxon>
        <taxon>Neopterygii</taxon>
        <taxon>Teleostei</taxon>
        <taxon>Anguilliformes</taxon>
        <taxon>Anguillidae</taxon>
        <taxon>Anguilla</taxon>
    </lineage>
</organism>
<accession>A0A0E9XLV4</accession>
<reference evidence="1" key="1">
    <citation type="submission" date="2014-11" db="EMBL/GenBank/DDBJ databases">
        <authorList>
            <person name="Amaro Gonzalez C."/>
        </authorList>
    </citation>
    <scope>NUCLEOTIDE SEQUENCE</scope>
</reference>
<proteinExistence type="predicted"/>
<reference evidence="1" key="2">
    <citation type="journal article" date="2015" name="Fish Shellfish Immunol.">
        <title>Early steps in the European eel (Anguilla anguilla)-Vibrio vulnificus interaction in the gills: Role of the RtxA13 toxin.</title>
        <authorList>
            <person name="Callol A."/>
            <person name="Pajuelo D."/>
            <person name="Ebbesson L."/>
            <person name="Teles M."/>
            <person name="MacKenzie S."/>
            <person name="Amaro C."/>
        </authorList>
    </citation>
    <scope>NUCLEOTIDE SEQUENCE</scope>
</reference>
<protein>
    <submittedName>
        <fullName evidence="1">Uncharacterized protein</fullName>
    </submittedName>
</protein>
<name>A0A0E9XLV4_ANGAN</name>